<dbReference type="SUPFAM" id="SSF55550">
    <property type="entry name" value="SH2 domain"/>
    <property type="match status" value="1"/>
</dbReference>
<dbReference type="FunFam" id="3.30.505.10:FF:000034">
    <property type="entry name" value="SH2 domain-containing protein 4A"/>
    <property type="match status" value="1"/>
</dbReference>
<dbReference type="SMART" id="SM00252">
    <property type="entry name" value="SH2"/>
    <property type="match status" value="1"/>
</dbReference>
<evidence type="ECO:0000313" key="6">
    <source>
        <dbReference type="Proteomes" id="UP000586704"/>
    </source>
</evidence>
<reference evidence="5 6" key="1">
    <citation type="submission" date="2020-02" db="EMBL/GenBank/DDBJ databases">
        <title>Bird 10,000 Genomes (B10K) Project - Family phase.</title>
        <authorList>
            <person name="Zhang G."/>
        </authorList>
    </citation>
    <scope>NUCLEOTIDE SEQUENCE [LARGE SCALE GENOMIC DNA]</scope>
    <source>
        <strain evidence="5">B10K-DU-013-51</strain>
        <tissue evidence="5">Mixed tissue sample</tissue>
    </source>
</reference>
<comment type="caution">
    <text evidence="5">The sequence shown here is derived from an EMBL/GenBank/DDBJ whole genome shotgun (WGS) entry which is preliminary data.</text>
</comment>
<dbReference type="Pfam" id="PF00017">
    <property type="entry name" value="SH2"/>
    <property type="match status" value="1"/>
</dbReference>
<proteinExistence type="predicted"/>
<dbReference type="PANTHER" id="PTHR14388:SF7">
    <property type="entry name" value="SH2 DOMAIN-CONTAINING PROTEIN 4B"/>
    <property type="match status" value="1"/>
</dbReference>
<name>A0A7L4N1A0_9AVES</name>
<dbReference type="AlphaFoldDB" id="A0A7L4N1A0"/>
<evidence type="ECO:0000313" key="5">
    <source>
        <dbReference type="EMBL" id="NXY82818.1"/>
    </source>
</evidence>
<organism evidence="5 6">
    <name type="scientific">Ceyx cyanopectus</name>
    <name type="common">Indigo-banded kingfisher</name>
    <dbReference type="NCBI Taxonomy" id="390723"/>
    <lineage>
        <taxon>Eukaryota</taxon>
        <taxon>Metazoa</taxon>
        <taxon>Chordata</taxon>
        <taxon>Craniata</taxon>
        <taxon>Vertebrata</taxon>
        <taxon>Euteleostomi</taxon>
        <taxon>Archelosauria</taxon>
        <taxon>Archosauria</taxon>
        <taxon>Dinosauria</taxon>
        <taxon>Saurischia</taxon>
        <taxon>Theropoda</taxon>
        <taxon>Coelurosauria</taxon>
        <taxon>Aves</taxon>
        <taxon>Neognathae</taxon>
        <taxon>Neoaves</taxon>
        <taxon>Telluraves</taxon>
        <taxon>Coraciimorphae</taxon>
        <taxon>Coraciiformes</taxon>
        <taxon>Alcedinidae</taxon>
        <taxon>Ceyx</taxon>
    </lineage>
</organism>
<dbReference type="PANTHER" id="PTHR14388">
    <property type="entry name" value="T CELL-SPECIFIC ADAPTER PROTEIN TSAD"/>
    <property type="match status" value="1"/>
</dbReference>
<dbReference type="Proteomes" id="UP000586704">
    <property type="component" value="Unassembled WGS sequence"/>
</dbReference>
<dbReference type="OrthoDB" id="10003345at2759"/>
<accession>A0A7L4N1A0</accession>
<dbReference type="CDD" id="cd10351">
    <property type="entry name" value="SH2_SH2D4B"/>
    <property type="match status" value="1"/>
</dbReference>
<feature type="non-terminal residue" evidence="5">
    <location>
        <position position="1"/>
    </location>
</feature>
<keyword evidence="6" id="KW-1185">Reference proteome</keyword>
<sequence length="269" mass="31296">KREEEERQKGEEQIRQQEEIRAKELYLSLKQAQQHGQHSDDDQEWEEQLRRSKAADEERSHKARRARDEYRRQSLRAIQKGRVAGLSHLFQGMSLNDQQEIKLNSNGASPLPLSAASRLVCTGTIWERPSRPFSRDVIVRWFKEEQIPRRAGLERNTNRIAQWFHGIISRQEAEELLMNRSEGTFLVRVSEKIWGYALSYRQQSGFKHFLVDASGDFYSFLGVDPNRHATLTDLVDFHKEEIITSSGGELLLEPCGQQKNPPDYSSLFE</sequence>
<evidence type="ECO:0000256" key="1">
    <source>
        <dbReference type="ARBA" id="ARBA00022999"/>
    </source>
</evidence>
<evidence type="ECO:0000256" key="2">
    <source>
        <dbReference type="PROSITE-ProRule" id="PRU00191"/>
    </source>
</evidence>
<dbReference type="PROSITE" id="PS50001">
    <property type="entry name" value="SH2"/>
    <property type="match status" value="1"/>
</dbReference>
<keyword evidence="1 2" id="KW-0727">SH2 domain</keyword>
<dbReference type="GO" id="GO:0005737">
    <property type="term" value="C:cytoplasm"/>
    <property type="evidence" value="ECO:0007669"/>
    <property type="project" value="TreeGrafter"/>
</dbReference>
<dbReference type="InterPro" id="IPR035839">
    <property type="entry name" value="SH2D4B_SH2"/>
</dbReference>
<evidence type="ECO:0000256" key="3">
    <source>
        <dbReference type="SAM" id="MobiDB-lite"/>
    </source>
</evidence>
<protein>
    <submittedName>
        <fullName evidence="5">SH24B protein</fullName>
    </submittedName>
</protein>
<dbReference type="Gene3D" id="3.30.505.10">
    <property type="entry name" value="SH2 domain"/>
    <property type="match status" value="1"/>
</dbReference>
<gene>
    <name evidence="5" type="primary">Sh2d4b</name>
    <name evidence="5" type="ORF">CEYCYA_R00883</name>
</gene>
<dbReference type="PRINTS" id="PR00401">
    <property type="entry name" value="SH2DOMAIN"/>
</dbReference>
<feature type="domain" description="SH2" evidence="4">
    <location>
        <begin position="163"/>
        <end position="255"/>
    </location>
</feature>
<evidence type="ECO:0000259" key="4">
    <source>
        <dbReference type="PROSITE" id="PS50001"/>
    </source>
</evidence>
<feature type="non-terminal residue" evidence="5">
    <location>
        <position position="269"/>
    </location>
</feature>
<dbReference type="EMBL" id="VYZU01016613">
    <property type="protein sequence ID" value="NXY82818.1"/>
    <property type="molecule type" value="Genomic_DNA"/>
</dbReference>
<dbReference type="InterPro" id="IPR000980">
    <property type="entry name" value="SH2"/>
</dbReference>
<feature type="region of interest" description="Disordered" evidence="3">
    <location>
        <begin position="26"/>
        <end position="71"/>
    </location>
</feature>
<feature type="compositionally biased region" description="Basic and acidic residues" evidence="3">
    <location>
        <begin position="47"/>
        <end position="71"/>
    </location>
</feature>
<dbReference type="InterPro" id="IPR036860">
    <property type="entry name" value="SH2_dom_sf"/>
</dbReference>